<dbReference type="SUPFAM" id="SSF53448">
    <property type="entry name" value="Nucleotide-diphospho-sugar transferases"/>
    <property type="match status" value="1"/>
</dbReference>
<accession>A0A094QC20</accession>
<dbReference type="EMBL" id="JNSK01000009">
    <property type="protein sequence ID" value="KGA19709.1"/>
    <property type="molecule type" value="Genomic_DNA"/>
</dbReference>
<feature type="transmembrane region" description="Helical" evidence="1">
    <location>
        <begin position="281"/>
        <end position="300"/>
    </location>
</feature>
<protein>
    <recommendedName>
        <fullName evidence="2">Glycosyltransferase 2-like domain-containing protein</fullName>
    </recommendedName>
</protein>
<gene>
    <name evidence="3" type="ORF">GM50_4340</name>
</gene>
<dbReference type="AlphaFoldDB" id="A0A094QC20"/>
<evidence type="ECO:0000259" key="2">
    <source>
        <dbReference type="Pfam" id="PF00535"/>
    </source>
</evidence>
<dbReference type="InterPro" id="IPR050834">
    <property type="entry name" value="Glycosyltransf_2"/>
</dbReference>
<name>A0A094QC20_9ZZZZ</name>
<feature type="transmembrane region" description="Helical" evidence="1">
    <location>
        <begin position="257"/>
        <end position="275"/>
    </location>
</feature>
<dbReference type="Gene3D" id="3.90.550.10">
    <property type="entry name" value="Spore Coat Polysaccharide Biosynthesis Protein SpsA, Chain A"/>
    <property type="match status" value="1"/>
</dbReference>
<sequence>MSTSGIELSLSPGSQLPAVSVVLPVLNEELHLANAVQSILAQDYAGTLEIIVALGPSHDKTDEVAQKLASADARILLVQNPTGRTAAALNLAIHKSSNPVIVRVDAHAELQSNYISLAIEVMKSSGAVNVGGIMGAQGFSSFENAVARAMRSPLGVGASRFHTGGNAGYVDTVYLGVFIRSAVIAVGGFDERFIRAQDWELNYRLRQLGGKIFFDPRLHVTYRPRSTVRALAKQYFEYGRWRRVVSRRHKGTINYRYLAPPFSLIGTVLSIVLAATINALFIIPAAIYASFLIIASLLTGKGFLEKILMPIVLFTMHMSWGLGFLTSPKTLAPSEH</sequence>
<dbReference type="InterPro" id="IPR029044">
    <property type="entry name" value="Nucleotide-diphossugar_trans"/>
</dbReference>
<keyword evidence="1" id="KW-0812">Transmembrane</keyword>
<comment type="caution">
    <text evidence="3">The sequence shown here is derived from an EMBL/GenBank/DDBJ whole genome shotgun (WGS) entry which is preliminary data.</text>
</comment>
<evidence type="ECO:0000256" key="1">
    <source>
        <dbReference type="SAM" id="Phobius"/>
    </source>
</evidence>
<reference evidence="3" key="1">
    <citation type="submission" date="2014-05" db="EMBL/GenBank/DDBJ databases">
        <title>Key roles for freshwater Actinobacteria revealed by deep metagenomic sequencing.</title>
        <authorList>
            <person name="Ghai R."/>
            <person name="Mizuno C.M."/>
            <person name="Picazo A."/>
            <person name="Camacho A."/>
            <person name="Rodriguez-Valera F."/>
        </authorList>
    </citation>
    <scope>NUCLEOTIDE SEQUENCE</scope>
</reference>
<feature type="transmembrane region" description="Helical" evidence="1">
    <location>
        <begin position="307"/>
        <end position="326"/>
    </location>
</feature>
<proteinExistence type="predicted"/>
<dbReference type="CDD" id="cd02525">
    <property type="entry name" value="Succinoglycan_BP_ExoA"/>
    <property type="match status" value="1"/>
</dbReference>
<feature type="domain" description="Glycosyltransferase 2-like" evidence="2">
    <location>
        <begin position="20"/>
        <end position="149"/>
    </location>
</feature>
<dbReference type="PANTHER" id="PTHR43685">
    <property type="entry name" value="GLYCOSYLTRANSFERASE"/>
    <property type="match status" value="1"/>
</dbReference>
<dbReference type="InterPro" id="IPR001173">
    <property type="entry name" value="Glyco_trans_2-like"/>
</dbReference>
<keyword evidence="1" id="KW-1133">Transmembrane helix</keyword>
<organism evidence="3">
    <name type="scientific">freshwater metagenome</name>
    <dbReference type="NCBI Taxonomy" id="449393"/>
    <lineage>
        <taxon>unclassified sequences</taxon>
        <taxon>metagenomes</taxon>
        <taxon>ecological metagenomes</taxon>
    </lineage>
</organism>
<keyword evidence="1" id="KW-0472">Membrane</keyword>
<evidence type="ECO:0000313" key="3">
    <source>
        <dbReference type="EMBL" id="KGA19709.1"/>
    </source>
</evidence>
<dbReference type="PANTHER" id="PTHR43685:SF2">
    <property type="entry name" value="GLYCOSYLTRANSFERASE 2-LIKE DOMAIN-CONTAINING PROTEIN"/>
    <property type="match status" value="1"/>
</dbReference>
<dbReference type="Pfam" id="PF00535">
    <property type="entry name" value="Glycos_transf_2"/>
    <property type="match status" value="1"/>
</dbReference>